<dbReference type="InterPro" id="IPR036425">
    <property type="entry name" value="MoaB/Mog-like_dom_sf"/>
</dbReference>
<comment type="similarity">
    <text evidence="3 7">Belongs to the MoeA family.</text>
</comment>
<dbReference type="Pfam" id="PF03453">
    <property type="entry name" value="MoeA_N"/>
    <property type="match status" value="1"/>
</dbReference>
<protein>
    <recommendedName>
        <fullName evidence="7">Molybdopterin molybdenumtransferase</fullName>
        <ecNumber evidence="7">2.10.1.1</ecNumber>
    </recommendedName>
</protein>
<keyword evidence="7" id="KW-0479">Metal-binding</keyword>
<dbReference type="PANTHER" id="PTHR10192:SF5">
    <property type="entry name" value="GEPHYRIN"/>
    <property type="match status" value="1"/>
</dbReference>
<feature type="compositionally biased region" description="Low complexity" evidence="8">
    <location>
        <begin position="147"/>
        <end position="158"/>
    </location>
</feature>
<evidence type="ECO:0000256" key="7">
    <source>
        <dbReference type="RuleBase" id="RU365090"/>
    </source>
</evidence>
<dbReference type="InterPro" id="IPR038987">
    <property type="entry name" value="MoeA-like"/>
</dbReference>
<sequence length="446" mass="45534">MSTSADTPAAPATAPEAASGAERLWSVEEHLEDILAKIRPLEPIELQLLDAQDCVLVEDVTVPAALPPFDNSSMDGYAVRTVDVEGASEEFPAVLTVIGDVAAGSGDLPVVGPGEAARIMTGAPLPPGAEAVVPVEWTDGGTGGGPASAMAAHSAAPDGGSGEVRVHRPVTARAHVRARGSDVAAGDLALAAGTVLGPPQIGLLAAIGRASVKVRPRPRVVVMSTGSELVQPGEALAPGRIHDSNSFALTACARDAGAIAYRVGAVDDDAATLRSTLEDQLIRADAVVTSGGVSVGAYDVVKETLSELAGDEGSVSFRKLAMQPGKPQGFGRIGRDRVPLFALPGNPVSCYVSFELFVRPAIRALMGLAPFDRETVRAVCAEEVASSPEGRRQFLRARYADGTATVVGGSGSHLVKSLADADALIVVPEDTTSVAAGTEVDVILLG</sequence>
<keyword evidence="4 7" id="KW-0500">Molybdenum</keyword>
<dbReference type="Gene3D" id="2.40.340.10">
    <property type="entry name" value="MoeA, C-terminal, domain IV"/>
    <property type="match status" value="1"/>
</dbReference>
<dbReference type="InterPro" id="IPR036688">
    <property type="entry name" value="MoeA_C_domain_IV_sf"/>
</dbReference>
<reference evidence="10 11" key="1">
    <citation type="journal article" date="2019" name="Int. J. Syst. Evol. Microbiol.">
        <title>The Global Catalogue of Microorganisms (GCM) 10K type strain sequencing project: providing services to taxonomists for standard genome sequencing and annotation.</title>
        <authorList>
            <consortium name="The Broad Institute Genomics Platform"/>
            <consortium name="The Broad Institute Genome Sequencing Center for Infectious Disease"/>
            <person name="Wu L."/>
            <person name="Ma J."/>
        </authorList>
    </citation>
    <scope>NUCLEOTIDE SEQUENCE [LARGE SCALE GENOMIC DNA]</scope>
    <source>
        <strain evidence="10 11">JCM 10649</strain>
    </source>
</reference>
<evidence type="ECO:0000313" key="11">
    <source>
        <dbReference type="Proteomes" id="UP001499895"/>
    </source>
</evidence>
<evidence type="ECO:0000259" key="9">
    <source>
        <dbReference type="SMART" id="SM00852"/>
    </source>
</evidence>
<dbReference type="EMBL" id="BAAAHB010000040">
    <property type="protein sequence ID" value="GAA0471635.1"/>
    <property type="molecule type" value="Genomic_DNA"/>
</dbReference>
<keyword evidence="7" id="KW-0808">Transferase</keyword>
<dbReference type="Proteomes" id="UP001499895">
    <property type="component" value="Unassembled WGS sequence"/>
</dbReference>
<dbReference type="SMART" id="SM00852">
    <property type="entry name" value="MoCF_biosynth"/>
    <property type="match status" value="1"/>
</dbReference>
<dbReference type="SUPFAM" id="SSF53218">
    <property type="entry name" value="Molybdenum cofactor biosynthesis proteins"/>
    <property type="match status" value="1"/>
</dbReference>
<comment type="caution">
    <text evidence="10">The sequence shown here is derived from an EMBL/GenBank/DDBJ whole genome shotgun (WGS) entry which is preliminary data.</text>
</comment>
<evidence type="ECO:0000256" key="3">
    <source>
        <dbReference type="ARBA" id="ARBA00010763"/>
    </source>
</evidence>
<organism evidence="10 11">
    <name type="scientific">Streptomyces stramineus</name>
    <dbReference type="NCBI Taxonomy" id="173861"/>
    <lineage>
        <taxon>Bacteria</taxon>
        <taxon>Bacillati</taxon>
        <taxon>Actinomycetota</taxon>
        <taxon>Actinomycetes</taxon>
        <taxon>Kitasatosporales</taxon>
        <taxon>Streptomycetaceae</taxon>
        <taxon>Streptomyces</taxon>
    </lineage>
</organism>
<dbReference type="RefSeq" id="WP_425581576.1">
    <property type="nucleotide sequence ID" value="NZ_BAAAHB010000040.1"/>
</dbReference>
<comment type="cofactor">
    <cofactor evidence="7">
        <name>Mg(2+)</name>
        <dbReference type="ChEBI" id="CHEBI:18420"/>
    </cofactor>
</comment>
<dbReference type="PANTHER" id="PTHR10192">
    <property type="entry name" value="MOLYBDOPTERIN BIOSYNTHESIS PROTEIN"/>
    <property type="match status" value="1"/>
</dbReference>
<dbReference type="SUPFAM" id="SSF63882">
    <property type="entry name" value="MoeA N-terminal region -like"/>
    <property type="match status" value="1"/>
</dbReference>
<accession>A0ABN1AAJ1</accession>
<dbReference type="Pfam" id="PF03454">
    <property type="entry name" value="MoeA_C"/>
    <property type="match status" value="1"/>
</dbReference>
<evidence type="ECO:0000256" key="5">
    <source>
        <dbReference type="ARBA" id="ARBA00023150"/>
    </source>
</evidence>
<dbReference type="SUPFAM" id="SSF63867">
    <property type="entry name" value="MoeA C-terminal domain-like"/>
    <property type="match status" value="1"/>
</dbReference>
<dbReference type="CDD" id="cd00887">
    <property type="entry name" value="MoeA"/>
    <property type="match status" value="1"/>
</dbReference>
<comment type="pathway">
    <text evidence="2 7">Cofactor biosynthesis; molybdopterin biosynthesis.</text>
</comment>
<feature type="region of interest" description="Disordered" evidence="8">
    <location>
        <begin position="142"/>
        <end position="164"/>
    </location>
</feature>
<feature type="region of interest" description="Disordered" evidence="8">
    <location>
        <begin position="1"/>
        <end position="21"/>
    </location>
</feature>
<dbReference type="InterPro" id="IPR036135">
    <property type="entry name" value="MoeA_linker/N_sf"/>
</dbReference>
<proteinExistence type="inferred from homology"/>
<evidence type="ECO:0000256" key="8">
    <source>
        <dbReference type="SAM" id="MobiDB-lite"/>
    </source>
</evidence>
<dbReference type="EC" id="2.10.1.1" evidence="7"/>
<evidence type="ECO:0000256" key="1">
    <source>
        <dbReference type="ARBA" id="ARBA00002901"/>
    </source>
</evidence>
<keyword evidence="7" id="KW-0460">Magnesium</keyword>
<keyword evidence="11" id="KW-1185">Reference proteome</keyword>
<dbReference type="Pfam" id="PF00994">
    <property type="entry name" value="MoCF_biosynth"/>
    <property type="match status" value="1"/>
</dbReference>
<dbReference type="NCBIfam" id="TIGR00177">
    <property type="entry name" value="molyb_syn"/>
    <property type="match status" value="1"/>
</dbReference>
<dbReference type="Gene3D" id="3.40.980.10">
    <property type="entry name" value="MoaB/Mog-like domain"/>
    <property type="match status" value="1"/>
</dbReference>
<dbReference type="InterPro" id="IPR005110">
    <property type="entry name" value="MoeA_linker/N"/>
</dbReference>
<dbReference type="NCBIfam" id="NF045515">
    <property type="entry name" value="Glp_gephyrin"/>
    <property type="match status" value="1"/>
</dbReference>
<dbReference type="InterPro" id="IPR005111">
    <property type="entry name" value="MoeA_C_domain_IV"/>
</dbReference>
<evidence type="ECO:0000256" key="2">
    <source>
        <dbReference type="ARBA" id="ARBA00005046"/>
    </source>
</evidence>
<comment type="catalytic activity">
    <reaction evidence="6">
        <text>adenylyl-molybdopterin + molybdate = Mo-molybdopterin + AMP + H(+)</text>
        <dbReference type="Rhea" id="RHEA:35047"/>
        <dbReference type="ChEBI" id="CHEBI:15378"/>
        <dbReference type="ChEBI" id="CHEBI:36264"/>
        <dbReference type="ChEBI" id="CHEBI:62727"/>
        <dbReference type="ChEBI" id="CHEBI:71302"/>
        <dbReference type="ChEBI" id="CHEBI:456215"/>
        <dbReference type="EC" id="2.10.1.1"/>
    </reaction>
</comment>
<dbReference type="Gene3D" id="2.170.190.11">
    <property type="entry name" value="Molybdopterin biosynthesis moea protein, domain 3"/>
    <property type="match status" value="1"/>
</dbReference>
<name>A0ABN1AAJ1_9ACTN</name>
<comment type="function">
    <text evidence="1 7">Catalyzes the insertion of molybdate into adenylated molybdopterin with the concomitant release of AMP.</text>
</comment>
<evidence type="ECO:0000313" key="10">
    <source>
        <dbReference type="EMBL" id="GAA0471635.1"/>
    </source>
</evidence>
<dbReference type="Gene3D" id="3.90.105.10">
    <property type="entry name" value="Molybdopterin biosynthesis moea protein, domain 2"/>
    <property type="match status" value="1"/>
</dbReference>
<feature type="domain" description="MoaB/Mog" evidence="9">
    <location>
        <begin position="221"/>
        <end position="364"/>
    </location>
</feature>
<dbReference type="InterPro" id="IPR001453">
    <property type="entry name" value="MoaB/Mog_dom"/>
</dbReference>
<evidence type="ECO:0000256" key="4">
    <source>
        <dbReference type="ARBA" id="ARBA00022505"/>
    </source>
</evidence>
<gene>
    <name evidence="10" type="ORF">GCM10009544_37090</name>
</gene>
<evidence type="ECO:0000256" key="6">
    <source>
        <dbReference type="ARBA" id="ARBA00047317"/>
    </source>
</evidence>
<keyword evidence="5 7" id="KW-0501">Molybdenum cofactor biosynthesis</keyword>